<proteinExistence type="predicted"/>
<name>A0A2A2TA20_9CYAN</name>
<evidence type="ECO:0000313" key="2">
    <source>
        <dbReference type="Proteomes" id="UP000218238"/>
    </source>
</evidence>
<accession>A0A2A2TA20</accession>
<dbReference type="EMBL" id="NTFS01000653">
    <property type="protein sequence ID" value="PAX45840.1"/>
    <property type="molecule type" value="Genomic_DNA"/>
</dbReference>
<keyword evidence="2" id="KW-1185">Reference proteome</keyword>
<sequence length="59" mass="6900">MSLYKKVTLWQEFIVKTYKEGNKSCRKMTPFPIPADWLQGECPHCCLSFTKMAKRQKSG</sequence>
<comment type="caution">
    <text evidence="1">The sequence shown here is derived from an EMBL/GenBank/DDBJ whole genome shotgun (WGS) entry which is preliminary data.</text>
</comment>
<gene>
    <name evidence="1" type="ORF">CK510_29555</name>
</gene>
<reference evidence="1 2" key="1">
    <citation type="submission" date="2017-08" db="EMBL/GenBank/DDBJ databases">
        <title>Draft genome sequence of filamentous cyanobacterium Calothrix elsteri CCALA 953.</title>
        <authorList>
            <person name="Gagunashvili A.N."/>
            <person name="Elster J."/>
            <person name="Andresson O.S."/>
        </authorList>
    </citation>
    <scope>NUCLEOTIDE SEQUENCE [LARGE SCALE GENOMIC DNA]</scope>
    <source>
        <strain evidence="1 2">CCALA 953</strain>
    </source>
</reference>
<dbReference type="AlphaFoldDB" id="A0A2A2TA20"/>
<organism evidence="1 2">
    <name type="scientific">Brunnivagina elsteri CCALA 953</name>
    <dbReference type="NCBI Taxonomy" id="987040"/>
    <lineage>
        <taxon>Bacteria</taxon>
        <taxon>Bacillati</taxon>
        <taxon>Cyanobacteriota</taxon>
        <taxon>Cyanophyceae</taxon>
        <taxon>Nostocales</taxon>
        <taxon>Calotrichaceae</taxon>
        <taxon>Brunnivagina</taxon>
    </lineage>
</organism>
<evidence type="ECO:0000313" key="1">
    <source>
        <dbReference type="EMBL" id="PAX45840.1"/>
    </source>
</evidence>
<protein>
    <submittedName>
        <fullName evidence="1">Uncharacterized protein</fullName>
    </submittedName>
</protein>
<dbReference type="Proteomes" id="UP000218238">
    <property type="component" value="Unassembled WGS sequence"/>
</dbReference>